<dbReference type="OrthoDB" id="9797882at2"/>
<reference evidence="7" key="2">
    <citation type="submission" date="2020-04" db="EMBL/GenBank/DDBJ databases">
        <title>Genome analysis and biological profiling of marine Cellulosimicrobium funkei MOSEL-ME6.</title>
        <authorList>
            <person name="Tanveer F."/>
            <person name="Xie Y."/>
            <person name="Shinwari Z.K."/>
        </authorList>
    </citation>
    <scope>NUCLEOTIDE SEQUENCE [LARGE SCALE GENOMIC DNA]</scope>
    <source>
        <strain evidence="7">MOSEL-ME25</strain>
    </source>
</reference>
<feature type="domain" description="Inosine/uridine-preferring nucleoside hydrolase" evidence="3">
    <location>
        <begin position="6"/>
        <end position="300"/>
    </location>
</feature>
<dbReference type="EMBL" id="JABEVU030000001">
    <property type="protein sequence ID" value="MDB0580182.1"/>
    <property type="molecule type" value="Genomic_DNA"/>
</dbReference>
<protein>
    <submittedName>
        <fullName evidence="4 5">Nucleoside hydrolase</fullName>
    </submittedName>
</protein>
<dbReference type="GO" id="GO:0006152">
    <property type="term" value="P:purine nucleoside catabolic process"/>
    <property type="evidence" value="ECO:0007669"/>
    <property type="project" value="TreeGrafter"/>
</dbReference>
<evidence type="ECO:0000256" key="2">
    <source>
        <dbReference type="ARBA" id="ARBA00023295"/>
    </source>
</evidence>
<evidence type="ECO:0000313" key="6">
    <source>
        <dbReference type="Proteomes" id="UP000031546"/>
    </source>
</evidence>
<dbReference type="CDD" id="cd02651">
    <property type="entry name" value="nuc_hydro_IU_UC_XIUA"/>
    <property type="match status" value="1"/>
</dbReference>
<dbReference type="Pfam" id="PF01156">
    <property type="entry name" value="IU_nuc_hydro"/>
    <property type="match status" value="1"/>
</dbReference>
<dbReference type="SUPFAM" id="SSF53590">
    <property type="entry name" value="Nucleoside hydrolase"/>
    <property type="match status" value="1"/>
</dbReference>
<dbReference type="AlphaFoldDB" id="A0A0C2E6K7"/>
<evidence type="ECO:0000313" key="5">
    <source>
        <dbReference type="EMBL" id="MDB0580182.1"/>
    </source>
</evidence>
<dbReference type="GO" id="GO:0005829">
    <property type="term" value="C:cytosol"/>
    <property type="evidence" value="ECO:0007669"/>
    <property type="project" value="TreeGrafter"/>
</dbReference>
<organism evidence="4 6">
    <name type="scientific">Salinicoccus roseus</name>
    <dbReference type="NCBI Taxonomy" id="45670"/>
    <lineage>
        <taxon>Bacteria</taxon>
        <taxon>Bacillati</taxon>
        <taxon>Bacillota</taxon>
        <taxon>Bacilli</taxon>
        <taxon>Bacillales</taxon>
        <taxon>Staphylococcaceae</taxon>
        <taxon>Salinicoccus</taxon>
    </lineage>
</organism>
<reference evidence="5 7" key="4">
    <citation type="submission" date="2022-12" db="EMBL/GenBank/DDBJ databases">
        <title>Genome analysis and biological profiling of marine Salinicoccus roseus MOSEL-ME25.</title>
        <authorList>
            <person name="Mirza F.T."/>
            <person name="Xie Y."/>
            <person name="Shinwari Z.K."/>
        </authorList>
    </citation>
    <scope>NUCLEOTIDE SEQUENCE [LARGE SCALE GENOMIC DNA]</scope>
    <source>
        <strain evidence="5 7">MOSEL-ME25</strain>
    </source>
</reference>
<reference evidence="5" key="3">
    <citation type="submission" date="2020-04" db="EMBL/GenBank/DDBJ databases">
        <authorList>
            <person name="Tanveer F."/>
            <person name="Xie Y."/>
            <person name="Shinwari Z.K."/>
        </authorList>
    </citation>
    <scope>NUCLEOTIDE SEQUENCE</scope>
    <source>
        <strain evidence="5">MOSEL-ME25</strain>
    </source>
</reference>
<dbReference type="RefSeq" id="WP_040105558.1">
    <property type="nucleotide sequence ID" value="NZ_JABEVU030000001.1"/>
</dbReference>
<dbReference type="Proteomes" id="UP000527860">
    <property type="component" value="Unassembled WGS sequence"/>
</dbReference>
<evidence type="ECO:0000313" key="7">
    <source>
        <dbReference type="Proteomes" id="UP000527860"/>
    </source>
</evidence>
<dbReference type="GO" id="GO:0008477">
    <property type="term" value="F:purine nucleosidase activity"/>
    <property type="evidence" value="ECO:0007669"/>
    <property type="project" value="TreeGrafter"/>
</dbReference>
<keyword evidence="1 4" id="KW-0378">Hydrolase</keyword>
<keyword evidence="7" id="KW-1185">Reference proteome</keyword>
<accession>A0A0C2E6K7</accession>
<dbReference type="EMBL" id="JXII01000004">
    <property type="protein sequence ID" value="KIH70957.1"/>
    <property type="molecule type" value="Genomic_DNA"/>
</dbReference>
<dbReference type="InterPro" id="IPR001910">
    <property type="entry name" value="Inosine/uridine_hydrolase_dom"/>
</dbReference>
<dbReference type="InterPro" id="IPR036452">
    <property type="entry name" value="Ribo_hydro-like"/>
</dbReference>
<reference evidence="4 6" key="1">
    <citation type="submission" date="2015-01" db="EMBL/GenBank/DDBJ databases">
        <title>Genome sequences of high lactate-tolerant strain Salinicoccus roseus W12 with industrial interest.</title>
        <authorList>
            <person name="Wang H."/>
            <person name="Yu B."/>
        </authorList>
    </citation>
    <scope>NUCLEOTIDE SEQUENCE [LARGE SCALE GENOMIC DNA]</scope>
    <source>
        <strain evidence="4 6">W12</strain>
    </source>
</reference>
<dbReference type="InterPro" id="IPR023186">
    <property type="entry name" value="IUNH"/>
</dbReference>
<evidence type="ECO:0000256" key="1">
    <source>
        <dbReference type="ARBA" id="ARBA00022801"/>
    </source>
</evidence>
<sequence>MTARKVILDCDPGHDDAISIIIAASKRSSLEILGITTVAGNVEVEKNTVNALKVKDLLGLDVPVVQGASRPLVKDSEIATEIHGESGMDGPVLPEPVSRKTDGHAVDFIIDQVKQSEEKVTLVPTGPLTNIAMALVKAPEIKRNIEEIVLMGGGTFGNWTPAAEFNIYVDAEAAKVVYESGVPIVMFGLDATHEVIATEDVQKRIAKIDNNVADFVSELLVFFGDMYQEHFGMAGGPIHDACTTMYLLKPELFGFKHVHVAIETKGEFTYGATAVDLLGVTGRIPNTRFAHEVDQEAFWNLFEEILESYGGVESHENT</sequence>
<name>A0A0C2E6K7_9STAP</name>
<dbReference type="Gene3D" id="3.90.245.10">
    <property type="entry name" value="Ribonucleoside hydrolase-like"/>
    <property type="match status" value="1"/>
</dbReference>
<keyword evidence="2" id="KW-0326">Glycosidase</keyword>
<comment type="caution">
    <text evidence="4">The sequence shown here is derived from an EMBL/GenBank/DDBJ whole genome shotgun (WGS) entry which is preliminary data.</text>
</comment>
<dbReference type="PANTHER" id="PTHR12304:SF4">
    <property type="entry name" value="URIDINE NUCLEOSIDASE"/>
    <property type="match status" value="1"/>
</dbReference>
<evidence type="ECO:0000313" key="4">
    <source>
        <dbReference type="EMBL" id="KIH70957.1"/>
    </source>
</evidence>
<gene>
    <name evidence="4" type="primary">rihB</name>
    <name evidence="5" type="ORF">F7P68_0006545</name>
    <name evidence="4" type="ORF">SN16_05205</name>
</gene>
<evidence type="ECO:0000259" key="3">
    <source>
        <dbReference type="Pfam" id="PF01156"/>
    </source>
</evidence>
<dbReference type="Proteomes" id="UP000031546">
    <property type="component" value="Unassembled WGS sequence"/>
</dbReference>
<dbReference type="PANTHER" id="PTHR12304">
    <property type="entry name" value="INOSINE-URIDINE PREFERRING NUCLEOSIDE HYDROLASE"/>
    <property type="match status" value="1"/>
</dbReference>
<dbReference type="GeneID" id="77844945"/>
<dbReference type="STRING" id="45670.SN16_05205"/>
<proteinExistence type="predicted"/>